<dbReference type="PROSITE" id="PS51475">
    <property type="entry name" value="PROTEASOME_ALPHA_2"/>
    <property type="match status" value="1"/>
</dbReference>
<name>A0A0J9R1Q9_DROSI</name>
<dbReference type="InterPro" id="IPR035144">
    <property type="entry name" value="Proteasome_alpha1"/>
</dbReference>
<feature type="compositionally biased region" description="Polar residues" evidence="7">
    <location>
        <begin position="277"/>
        <end position="289"/>
    </location>
</feature>
<reference evidence="9" key="1">
    <citation type="journal article" date="2013" name="Genome Res.">
        <title>A second-generation assembly of the Drosophila simulans genome provides new insights into patterns of lineage-specific divergence.</title>
        <authorList>
            <person name="Hu T.T."/>
            <person name="Eisen M.B."/>
            <person name="Thornton K.R."/>
            <person name="Andolfatto P."/>
        </authorList>
    </citation>
    <scope>NUCLEOTIDE SEQUENCE [LARGE SCALE GENOMIC DNA]</scope>
    <source>
        <strain evidence="9">W501</strain>
    </source>
</reference>
<gene>
    <name evidence="9" type="primary">Dsim\GD23876</name>
    <name evidence="9" type="ORF">Dsimw501_GD23876</name>
</gene>
<dbReference type="EMBL" id="CM002910">
    <property type="protein sequence ID" value="KMY90051.1"/>
    <property type="molecule type" value="Genomic_DNA"/>
</dbReference>
<dbReference type="GO" id="GO:0007291">
    <property type="term" value="P:sperm individualization"/>
    <property type="evidence" value="ECO:0007669"/>
    <property type="project" value="EnsemblMetazoa"/>
</dbReference>
<organism evidence="9">
    <name type="scientific">Drosophila simulans</name>
    <name type="common">Fruit fly</name>
    <dbReference type="NCBI Taxonomy" id="7240"/>
    <lineage>
        <taxon>Eukaryota</taxon>
        <taxon>Metazoa</taxon>
        <taxon>Ecdysozoa</taxon>
        <taxon>Arthropoda</taxon>
        <taxon>Hexapoda</taxon>
        <taxon>Insecta</taxon>
        <taxon>Pterygota</taxon>
        <taxon>Neoptera</taxon>
        <taxon>Endopterygota</taxon>
        <taxon>Diptera</taxon>
        <taxon>Brachycera</taxon>
        <taxon>Muscomorpha</taxon>
        <taxon>Ephydroidea</taxon>
        <taxon>Drosophilidae</taxon>
        <taxon>Drosophila</taxon>
        <taxon>Sophophora</taxon>
    </lineage>
</organism>
<evidence type="ECO:0000256" key="5">
    <source>
        <dbReference type="PROSITE-ProRule" id="PRU00808"/>
    </source>
</evidence>
<feature type="domain" description="Proteasome alpha-type subunits" evidence="8">
    <location>
        <begin position="6"/>
        <end position="28"/>
    </location>
</feature>
<dbReference type="SMART" id="SM00948">
    <property type="entry name" value="Proteasome_A_N"/>
    <property type="match status" value="1"/>
</dbReference>
<proteinExistence type="inferred from homology"/>
<dbReference type="PANTHER" id="PTHR11599">
    <property type="entry name" value="PROTEASOME SUBUNIT ALPHA/BETA"/>
    <property type="match status" value="1"/>
</dbReference>
<feature type="region of interest" description="Disordered" evidence="7">
    <location>
        <begin position="241"/>
        <end position="289"/>
    </location>
</feature>
<evidence type="ECO:0000256" key="3">
    <source>
        <dbReference type="ARBA" id="ARBA00022942"/>
    </source>
</evidence>
<dbReference type="InterPro" id="IPR000426">
    <property type="entry name" value="Proteasome_asu_N"/>
</dbReference>
<dbReference type="InterPro" id="IPR001353">
    <property type="entry name" value="Proteasome_sua/b"/>
</dbReference>
<dbReference type="InterPro" id="IPR050115">
    <property type="entry name" value="Proteasome_alpha"/>
</dbReference>
<dbReference type="GO" id="GO:0005829">
    <property type="term" value="C:cytosol"/>
    <property type="evidence" value="ECO:0007669"/>
    <property type="project" value="EnsemblMetazoa"/>
</dbReference>
<evidence type="ECO:0000256" key="1">
    <source>
        <dbReference type="ARBA" id="ARBA00002000"/>
    </source>
</evidence>
<comment type="similarity">
    <text evidence="5 6">Belongs to the peptidase T1A family.</text>
</comment>
<dbReference type="AlphaFoldDB" id="A0A0J9R1Q9"/>
<evidence type="ECO:0000256" key="7">
    <source>
        <dbReference type="SAM" id="MobiDB-lite"/>
    </source>
</evidence>
<sequence>MFRNQYDNDTTTWSPQGRLFQVEYAMEAVKQGAATVGLKGADYAVLAALCRTSKDTNTLQRKIMPVDEHVGMSIAGLTADARVVCQYMRTECMAYRHSYDAEFPVRRLVANLGNKLQTTTQRYDRRPYGVGMLVAGYDEQGPHIYQVMPTANVLNCKAMAIGSRSQSARTYLERNMESFEDCDMDELICHAIQAVRGSLGSDDADNLTINVAIVGKDMPFKMFTDAENQMYVEMVKGMDPPLEADHDALSEEGMSDDDMMDHGPSSSGVPPNDISDMETTASTRGNDAH</sequence>
<accession>A0A0J9R1Q9</accession>
<dbReference type="GO" id="GO:0006511">
    <property type="term" value="P:ubiquitin-dependent protein catabolic process"/>
    <property type="evidence" value="ECO:0007669"/>
    <property type="project" value="InterPro"/>
</dbReference>
<reference evidence="9" key="3">
    <citation type="submission" date="2015-04" db="EMBL/GenBank/DDBJ databases">
        <authorList>
            <consortium name="FlyBase"/>
        </authorList>
    </citation>
    <scope>NUCLEOTIDE SEQUENCE</scope>
    <source>
        <strain evidence="9">W501</strain>
    </source>
</reference>
<dbReference type="GO" id="GO:0007290">
    <property type="term" value="P:spermatid nucleus elongation"/>
    <property type="evidence" value="ECO:0007669"/>
    <property type="project" value="EnsemblMetazoa"/>
</dbReference>
<dbReference type="GO" id="GO:0001673">
    <property type="term" value="C:male germ cell nucleus"/>
    <property type="evidence" value="ECO:0007669"/>
    <property type="project" value="EnsemblMetazoa"/>
</dbReference>
<dbReference type="Bgee" id="FBgn0195246">
    <property type="expression patterns" value="Expressed in male reproductive system and 2 other cell types or tissues"/>
</dbReference>
<evidence type="ECO:0000256" key="2">
    <source>
        <dbReference type="ARBA" id="ARBA00022490"/>
    </source>
</evidence>
<evidence type="ECO:0000256" key="6">
    <source>
        <dbReference type="RuleBase" id="RU000551"/>
    </source>
</evidence>
<dbReference type="Proteomes" id="UP000035880">
    <property type="component" value="Chromosome 2L"/>
</dbReference>
<protein>
    <recommendedName>
        <fullName evidence="6">Proteasome subunit alpha type</fullName>
    </recommendedName>
</protein>
<keyword evidence="4 6" id="KW-0539">Nucleus</keyword>
<dbReference type="InterPro" id="IPR029055">
    <property type="entry name" value="Ntn_hydrolases_N"/>
</dbReference>
<dbReference type="Pfam" id="PF00227">
    <property type="entry name" value="Proteasome"/>
    <property type="match status" value="1"/>
</dbReference>
<dbReference type="SUPFAM" id="SSF56235">
    <property type="entry name" value="N-terminal nucleophile aminohydrolases (Ntn hydrolases)"/>
    <property type="match status" value="1"/>
</dbReference>
<keyword evidence="3 5" id="KW-0647">Proteasome</keyword>
<dbReference type="GO" id="GO:0019773">
    <property type="term" value="C:proteasome core complex, alpha-subunit complex"/>
    <property type="evidence" value="ECO:0007669"/>
    <property type="project" value="UniProtKB-UniRule"/>
</dbReference>
<dbReference type="PROSITE" id="PS00388">
    <property type="entry name" value="PROTEASOME_ALPHA_1"/>
    <property type="match status" value="1"/>
</dbReference>
<keyword evidence="9" id="KW-0378">Hydrolase</keyword>
<dbReference type="Pfam" id="PF10584">
    <property type="entry name" value="Proteasome_A_N"/>
    <property type="match status" value="1"/>
</dbReference>
<evidence type="ECO:0000256" key="4">
    <source>
        <dbReference type="ARBA" id="ARBA00023242"/>
    </source>
</evidence>
<dbReference type="FunFam" id="3.60.20.10:FF:000016">
    <property type="entry name" value="Proteasome subunit alpha type-6"/>
    <property type="match status" value="1"/>
</dbReference>
<dbReference type="KEGG" id="dsi:Dsimw501_GD23876"/>
<dbReference type="CDD" id="cd03749">
    <property type="entry name" value="proteasome_alpha_type_1"/>
    <property type="match status" value="1"/>
</dbReference>
<dbReference type="OrthoDB" id="431557at2759"/>
<keyword evidence="2 6" id="KW-0963">Cytoplasm</keyword>
<comment type="function">
    <text evidence="1">The proteasome is a multicatalytic proteinase complex which is characterized by its ability to cleave peptides with Arg, Phe, Tyr, Leu, and Glu adjacent to the leaving group at neutral or slightly basic pH. The proteasome has an ATP-dependent proteolytic activity.</text>
</comment>
<reference evidence="9" key="2">
    <citation type="submission" date="2014-06" db="EMBL/GenBank/DDBJ databases">
        <authorList>
            <person name="Hu T."/>
            <person name="Eisen M.B."/>
            <person name="Thornton K.R."/>
            <person name="Andolfatto P."/>
        </authorList>
    </citation>
    <scope>NUCLEOTIDE SEQUENCE</scope>
    <source>
        <strain evidence="9">W501</strain>
    </source>
</reference>
<evidence type="ECO:0000259" key="8">
    <source>
        <dbReference type="PROSITE" id="PS00388"/>
    </source>
</evidence>
<comment type="subunit">
    <text evidence="6">The 20S proteasome core is composed of 28 subunits that are arranged in four stacked rings, resulting in a barrel-shaped structure. The two end rings are each formed by seven alpha subunits, and the two central rings are each formed by seven beta subunits.</text>
</comment>
<dbReference type="InterPro" id="IPR023332">
    <property type="entry name" value="Proteasome_alpha-type"/>
</dbReference>
<dbReference type="Gene3D" id="3.60.20.10">
    <property type="entry name" value="Glutamine Phosphoribosylpyrophosphate, subunit 1, domain 1"/>
    <property type="match status" value="1"/>
</dbReference>
<comment type="subcellular location">
    <subcellularLocation>
        <location evidence="6">Cytoplasm</location>
    </subcellularLocation>
    <subcellularLocation>
        <location evidence="6">Nucleus</location>
    </subcellularLocation>
</comment>
<dbReference type="GO" id="GO:0016787">
    <property type="term" value="F:hydrolase activity"/>
    <property type="evidence" value="ECO:0007669"/>
    <property type="project" value="UniProtKB-KW"/>
</dbReference>
<evidence type="ECO:0000313" key="9">
    <source>
        <dbReference type="EMBL" id="KMY90051.1"/>
    </source>
</evidence>